<dbReference type="InterPro" id="IPR036388">
    <property type="entry name" value="WH-like_DNA-bd_sf"/>
</dbReference>
<evidence type="ECO:0000259" key="1">
    <source>
        <dbReference type="Pfam" id="PF13649"/>
    </source>
</evidence>
<keyword evidence="3" id="KW-1185">Reference proteome</keyword>
<gene>
    <name evidence="2" type="ORF">GCM10023214_49790</name>
</gene>
<feature type="domain" description="Methyltransferase" evidence="1">
    <location>
        <begin position="163"/>
        <end position="257"/>
    </location>
</feature>
<dbReference type="SUPFAM" id="SSF53335">
    <property type="entry name" value="S-adenosyl-L-methionine-dependent methyltransferases"/>
    <property type="match status" value="1"/>
</dbReference>
<name>A0ABP9R265_9PSEU</name>
<organism evidence="2 3">
    <name type="scientific">Amycolatopsis dongchuanensis</name>
    <dbReference type="NCBI Taxonomy" id="1070866"/>
    <lineage>
        <taxon>Bacteria</taxon>
        <taxon>Bacillati</taxon>
        <taxon>Actinomycetota</taxon>
        <taxon>Actinomycetes</taxon>
        <taxon>Pseudonocardiales</taxon>
        <taxon>Pseudonocardiaceae</taxon>
        <taxon>Amycolatopsis</taxon>
    </lineage>
</organism>
<dbReference type="Gene3D" id="3.40.50.150">
    <property type="entry name" value="Vaccinia Virus protein VP39"/>
    <property type="match status" value="1"/>
</dbReference>
<dbReference type="CDD" id="cd02440">
    <property type="entry name" value="AdoMet_MTases"/>
    <property type="match status" value="1"/>
</dbReference>
<dbReference type="EMBL" id="BAABIB010000091">
    <property type="protein sequence ID" value="GAA5170727.1"/>
    <property type="molecule type" value="Genomic_DNA"/>
</dbReference>
<dbReference type="InterPro" id="IPR041698">
    <property type="entry name" value="Methyltransf_25"/>
</dbReference>
<accession>A0ABP9R265</accession>
<proteinExistence type="predicted"/>
<evidence type="ECO:0000313" key="3">
    <source>
        <dbReference type="Proteomes" id="UP001500192"/>
    </source>
</evidence>
<reference evidence="3" key="1">
    <citation type="journal article" date="2019" name="Int. J. Syst. Evol. Microbiol.">
        <title>The Global Catalogue of Microorganisms (GCM) 10K type strain sequencing project: providing services to taxonomists for standard genome sequencing and annotation.</title>
        <authorList>
            <consortium name="The Broad Institute Genomics Platform"/>
            <consortium name="The Broad Institute Genome Sequencing Center for Infectious Disease"/>
            <person name="Wu L."/>
            <person name="Ma J."/>
        </authorList>
    </citation>
    <scope>NUCLEOTIDE SEQUENCE [LARGE SCALE GENOMIC DNA]</scope>
    <source>
        <strain evidence="3">JCM 18054</strain>
    </source>
</reference>
<protein>
    <recommendedName>
        <fullName evidence="1">Methyltransferase domain-containing protein</fullName>
    </recommendedName>
</protein>
<dbReference type="Gene3D" id="1.10.10.10">
    <property type="entry name" value="Winged helix-like DNA-binding domain superfamily/Winged helix DNA-binding domain"/>
    <property type="match status" value="1"/>
</dbReference>
<dbReference type="InterPro" id="IPR029063">
    <property type="entry name" value="SAM-dependent_MTases_sf"/>
</dbReference>
<dbReference type="Pfam" id="PF13649">
    <property type="entry name" value="Methyltransf_25"/>
    <property type="match status" value="1"/>
</dbReference>
<sequence length="324" mass="34605">MQAAMTARATLKGWAEGRELVELVRAAHRAGWLDQLRSGATVEKLAAQGVPAERVRSVLDLLVAAGVAEAEADTFRLTPAFDALVEGGEGITLSSTLEAVDLASNRIALATEPVVPGFTPAEALVLARDWGVGPTEDARQLYRVIYEALPEFRDHLEQGGPLLDVGSGKGGALLTTLTAFPGLRAVGVESVPEVIEETRRRAENAGVADRVELRAIDARDLKDVSEFAVCYWAQAFFATEARAGTLARIFDALRPGGLLLVQEILPQQAEPTVRVRLDLLFHRQQGTDFGRSAEALAEELSAAGFADPRIAATPAGRLVLAKKP</sequence>
<dbReference type="Proteomes" id="UP001500192">
    <property type="component" value="Unassembled WGS sequence"/>
</dbReference>
<comment type="caution">
    <text evidence="2">The sequence shown here is derived from an EMBL/GenBank/DDBJ whole genome shotgun (WGS) entry which is preliminary data.</text>
</comment>
<evidence type="ECO:0000313" key="2">
    <source>
        <dbReference type="EMBL" id="GAA5170727.1"/>
    </source>
</evidence>